<evidence type="ECO:0000256" key="3">
    <source>
        <dbReference type="ARBA" id="ARBA00022989"/>
    </source>
</evidence>
<proteinExistence type="predicted"/>
<feature type="transmembrane region" description="Helical" evidence="5">
    <location>
        <begin position="42"/>
        <end position="61"/>
    </location>
</feature>
<dbReference type="Proteomes" id="UP000239711">
    <property type="component" value="Unassembled WGS sequence"/>
</dbReference>
<keyword evidence="4 5" id="KW-0472">Membrane</keyword>
<dbReference type="InterPro" id="IPR007016">
    <property type="entry name" value="O-antigen_ligase-rel_domated"/>
</dbReference>
<feature type="transmembrane region" description="Helical" evidence="5">
    <location>
        <begin position="377"/>
        <end position="394"/>
    </location>
</feature>
<dbReference type="RefSeq" id="WP_105718203.1">
    <property type="nucleotide sequence ID" value="NZ_PVBQ01000017.1"/>
</dbReference>
<dbReference type="InterPro" id="IPR011990">
    <property type="entry name" value="TPR-like_helical_dom_sf"/>
</dbReference>
<evidence type="ECO:0000256" key="4">
    <source>
        <dbReference type="ARBA" id="ARBA00023136"/>
    </source>
</evidence>
<dbReference type="InterPro" id="IPR051533">
    <property type="entry name" value="WaaL-like"/>
</dbReference>
<feature type="transmembrane region" description="Helical" evidence="5">
    <location>
        <begin position="164"/>
        <end position="181"/>
    </location>
</feature>
<evidence type="ECO:0000313" key="8">
    <source>
        <dbReference type="Proteomes" id="UP000239711"/>
    </source>
</evidence>
<feature type="transmembrane region" description="Helical" evidence="5">
    <location>
        <begin position="353"/>
        <end position="370"/>
    </location>
</feature>
<organism evidence="7 8">
    <name type="scientific">Sphingobacterium haloxyli</name>
    <dbReference type="NCBI Taxonomy" id="2100533"/>
    <lineage>
        <taxon>Bacteria</taxon>
        <taxon>Pseudomonadati</taxon>
        <taxon>Bacteroidota</taxon>
        <taxon>Sphingobacteriia</taxon>
        <taxon>Sphingobacteriales</taxon>
        <taxon>Sphingobacteriaceae</taxon>
        <taxon>Sphingobacterium</taxon>
    </lineage>
</organism>
<evidence type="ECO:0000256" key="5">
    <source>
        <dbReference type="SAM" id="Phobius"/>
    </source>
</evidence>
<keyword evidence="8" id="KW-1185">Reference proteome</keyword>
<evidence type="ECO:0000256" key="1">
    <source>
        <dbReference type="ARBA" id="ARBA00004141"/>
    </source>
</evidence>
<feature type="transmembrane region" description="Helical" evidence="5">
    <location>
        <begin position="12"/>
        <end position="30"/>
    </location>
</feature>
<feature type="transmembrane region" description="Helical" evidence="5">
    <location>
        <begin position="73"/>
        <end position="90"/>
    </location>
</feature>
<feature type="transmembrane region" description="Helical" evidence="5">
    <location>
        <begin position="224"/>
        <end position="241"/>
    </location>
</feature>
<dbReference type="GO" id="GO:0016020">
    <property type="term" value="C:membrane"/>
    <property type="evidence" value="ECO:0007669"/>
    <property type="project" value="UniProtKB-SubCell"/>
</dbReference>
<feature type="transmembrane region" description="Helical" evidence="5">
    <location>
        <begin position="400"/>
        <end position="418"/>
    </location>
</feature>
<dbReference type="EMBL" id="PVBQ01000017">
    <property type="protein sequence ID" value="PRD46108.1"/>
    <property type="molecule type" value="Genomic_DNA"/>
</dbReference>
<dbReference type="PANTHER" id="PTHR37422">
    <property type="entry name" value="TEICHURONIC ACID BIOSYNTHESIS PROTEIN TUAE"/>
    <property type="match status" value="1"/>
</dbReference>
<feature type="transmembrane region" description="Helical" evidence="5">
    <location>
        <begin position="121"/>
        <end position="144"/>
    </location>
</feature>
<gene>
    <name evidence="7" type="ORF">C5745_16935</name>
</gene>
<accession>A0A2S9J035</accession>
<dbReference type="Pfam" id="PF04932">
    <property type="entry name" value="Wzy_C"/>
    <property type="match status" value="1"/>
</dbReference>
<reference evidence="7 8" key="1">
    <citation type="submission" date="2018-02" db="EMBL/GenBank/DDBJ databases">
        <title>The draft genome of Sphingobacterium sp. 5JN-11.</title>
        <authorList>
            <person name="Liu L."/>
            <person name="Li L."/>
            <person name="Liang L."/>
            <person name="Zhang X."/>
            <person name="Wang T."/>
        </authorList>
    </citation>
    <scope>NUCLEOTIDE SEQUENCE [LARGE SCALE GENOMIC DNA]</scope>
    <source>
        <strain evidence="7 8">5JN-11</strain>
    </source>
</reference>
<dbReference type="Gene3D" id="1.25.40.10">
    <property type="entry name" value="Tetratricopeptide repeat domain"/>
    <property type="match status" value="1"/>
</dbReference>
<comment type="subcellular location">
    <subcellularLocation>
        <location evidence="1">Membrane</location>
        <topology evidence="1">Multi-pass membrane protein</topology>
    </subcellularLocation>
</comment>
<feature type="transmembrane region" description="Helical" evidence="5">
    <location>
        <begin position="438"/>
        <end position="456"/>
    </location>
</feature>
<name>A0A2S9J035_9SPHI</name>
<evidence type="ECO:0000313" key="7">
    <source>
        <dbReference type="EMBL" id="PRD46108.1"/>
    </source>
</evidence>
<evidence type="ECO:0000256" key="2">
    <source>
        <dbReference type="ARBA" id="ARBA00022692"/>
    </source>
</evidence>
<feature type="transmembrane region" description="Helical" evidence="5">
    <location>
        <begin position="96"/>
        <end position="114"/>
    </location>
</feature>
<sequence length="630" mass="72077">MKIQEPRIHWINYVCLLPFIALIGNALIADDWQTHTGIGKNIGFYIVIAFIPLVTALSFWNNRQSVKFHAADYFILSWLIIAFGLSYLYFQAINNKMATLVLLGILYYCFRIFLVQNQINLYMLMLTLMLVGGIEALWGLLQLYGFTSARHALYTVSGSFFNPGPYAGFLAVILPVSLFYLCSDKEALAKHRQRSTILLKIRWAVGLLTCIVILLILPTTMSRAAWMAATIGCAAVLGGYYRCFIKQKKEKRRTIGRKIGQTIVFLTIICVAVAGLYHLKKDSADGRALIWKLSMEMASRTWFGEGLGRFSGGYGNAQKVYFESGRGTAREEWLAGEPEYAFNEFAQIAAEQGYVPLALFLLTLAFAFITGIRHRRFMAVGGLASLLVFALFSYPFSLIPFLIVFIFFLASCISTRYITIDLAANPIALEVRRQWNRYAVIAVLLLATMYSVRTIYQRHPVYTAHKTWGQSQLHYQAGMYEHVVEDYSVIYPFMRDQPHFLFEYGRSLYMTGAYEESIHVLFDGTAISADPMFRILIGRNRQRQEKYSQAEAHYRYAANQVPNRLYPYYLLVKLYDEMGEHEKAYNMAVEVVNKEVKINSPAVEEMKAAMRKRIEEDNKELVNHHVSIEQ</sequence>
<dbReference type="PANTHER" id="PTHR37422:SF13">
    <property type="entry name" value="LIPOPOLYSACCHARIDE BIOSYNTHESIS PROTEIN PA4999-RELATED"/>
    <property type="match status" value="1"/>
</dbReference>
<comment type="caution">
    <text evidence="7">The sequence shown here is derived from an EMBL/GenBank/DDBJ whole genome shotgun (WGS) entry which is preliminary data.</text>
</comment>
<dbReference type="SUPFAM" id="SSF48452">
    <property type="entry name" value="TPR-like"/>
    <property type="match status" value="1"/>
</dbReference>
<keyword evidence="3 5" id="KW-1133">Transmembrane helix</keyword>
<feature type="transmembrane region" description="Helical" evidence="5">
    <location>
        <begin position="201"/>
        <end position="218"/>
    </location>
</feature>
<evidence type="ECO:0000259" key="6">
    <source>
        <dbReference type="Pfam" id="PF04932"/>
    </source>
</evidence>
<feature type="transmembrane region" description="Helical" evidence="5">
    <location>
        <begin position="262"/>
        <end position="279"/>
    </location>
</feature>
<feature type="domain" description="O-antigen ligase-related" evidence="6">
    <location>
        <begin position="209"/>
        <end position="361"/>
    </location>
</feature>
<dbReference type="OrthoDB" id="1454576at2"/>
<dbReference type="AlphaFoldDB" id="A0A2S9J035"/>
<keyword evidence="2 5" id="KW-0812">Transmembrane</keyword>
<protein>
    <recommendedName>
        <fullName evidence="6">O-antigen ligase-related domain-containing protein</fullName>
    </recommendedName>
</protein>